<keyword evidence="1" id="KW-0812">Transmembrane</keyword>
<dbReference type="EMBL" id="FWXK01000002">
    <property type="protein sequence ID" value="SMC34305.1"/>
    <property type="molecule type" value="Genomic_DNA"/>
</dbReference>
<evidence type="ECO:0000313" key="2">
    <source>
        <dbReference type="EMBL" id="SMC34305.1"/>
    </source>
</evidence>
<keyword evidence="3" id="KW-1185">Reference proteome</keyword>
<dbReference type="RefSeq" id="WP_084098383.1">
    <property type="nucleotide sequence ID" value="NZ_FWXK01000002.1"/>
</dbReference>
<dbReference type="GO" id="GO:0000428">
    <property type="term" value="C:DNA-directed RNA polymerase complex"/>
    <property type="evidence" value="ECO:0007669"/>
    <property type="project" value="UniProtKB-KW"/>
</dbReference>
<dbReference type="AlphaFoldDB" id="A0A1W1YDT1"/>
<dbReference type="Pfam" id="PF11772">
    <property type="entry name" value="EpuA"/>
    <property type="match status" value="1"/>
</dbReference>
<evidence type="ECO:0000256" key="1">
    <source>
        <dbReference type="SAM" id="Phobius"/>
    </source>
</evidence>
<dbReference type="Proteomes" id="UP000243884">
    <property type="component" value="Unassembled WGS sequence"/>
</dbReference>
<proteinExistence type="predicted"/>
<keyword evidence="1" id="KW-1133">Transmembrane helix</keyword>
<accession>A0A1W1YDT1</accession>
<gene>
    <name evidence="2" type="ORF">SAMN04487984_0608</name>
</gene>
<keyword evidence="1" id="KW-0472">Membrane</keyword>
<protein>
    <submittedName>
        <fullName evidence="2">DNA-directed RNA polymerase subunit beta</fullName>
    </submittedName>
</protein>
<reference evidence="3" key="1">
    <citation type="submission" date="2017-04" db="EMBL/GenBank/DDBJ databases">
        <authorList>
            <person name="Varghese N."/>
            <person name="Submissions S."/>
        </authorList>
    </citation>
    <scope>NUCLEOTIDE SEQUENCE [LARGE SCALE GENOMIC DNA]</scope>
    <source>
        <strain evidence="3">DSM 21500</strain>
    </source>
</reference>
<sequence length="73" mass="8815">MKKLQQSWRTSTDYVTTTVSQWKTWQKILVIVIALFFLFIIGLFIGYSQSSDEPFFHILNPVKWRHIFQFIFV</sequence>
<evidence type="ECO:0000313" key="3">
    <source>
        <dbReference type="Proteomes" id="UP000243884"/>
    </source>
</evidence>
<name>A0A1W1YDT1_9LACT</name>
<dbReference type="InterPro" id="IPR024596">
    <property type="entry name" value="RNApol_su_b/EpuA"/>
</dbReference>
<dbReference type="STRING" id="371602.SAMN04487984_0608"/>
<keyword evidence="2" id="KW-0804">Transcription</keyword>
<feature type="transmembrane region" description="Helical" evidence="1">
    <location>
        <begin position="28"/>
        <end position="47"/>
    </location>
</feature>
<organism evidence="2 3">
    <name type="scientific">Aerococcus suis</name>
    <dbReference type="NCBI Taxonomy" id="371602"/>
    <lineage>
        <taxon>Bacteria</taxon>
        <taxon>Bacillati</taxon>
        <taxon>Bacillota</taxon>
        <taxon>Bacilli</taxon>
        <taxon>Lactobacillales</taxon>
        <taxon>Aerococcaceae</taxon>
        <taxon>Aerococcus</taxon>
    </lineage>
</organism>
<keyword evidence="2" id="KW-0240">DNA-directed RNA polymerase</keyword>